<dbReference type="InterPro" id="IPR000504">
    <property type="entry name" value="RRM_dom"/>
</dbReference>
<feature type="compositionally biased region" description="Acidic residues" evidence="3">
    <location>
        <begin position="269"/>
        <end position="283"/>
    </location>
</feature>
<dbReference type="Proteomes" id="UP000275267">
    <property type="component" value="Unassembled WGS sequence"/>
</dbReference>
<dbReference type="InterPro" id="IPR035979">
    <property type="entry name" value="RBD_domain_sf"/>
</dbReference>
<dbReference type="InterPro" id="IPR012677">
    <property type="entry name" value="Nucleotide-bd_a/b_plait_sf"/>
</dbReference>
<dbReference type="Pfam" id="PF00076">
    <property type="entry name" value="RRM_1"/>
    <property type="match status" value="1"/>
</dbReference>
<dbReference type="EMBL" id="PQIB02000004">
    <property type="protein sequence ID" value="RLN24076.1"/>
    <property type="molecule type" value="Genomic_DNA"/>
</dbReference>
<proteinExistence type="predicted"/>
<reference evidence="6" key="1">
    <citation type="journal article" date="2019" name="Nat. Commun.">
        <title>The genome of broomcorn millet.</title>
        <authorList>
            <person name="Zou C."/>
            <person name="Miki D."/>
            <person name="Li D."/>
            <person name="Tang Q."/>
            <person name="Xiao L."/>
            <person name="Rajput S."/>
            <person name="Deng P."/>
            <person name="Jia W."/>
            <person name="Huang R."/>
            <person name="Zhang M."/>
            <person name="Sun Y."/>
            <person name="Hu J."/>
            <person name="Fu X."/>
            <person name="Schnable P.S."/>
            <person name="Li F."/>
            <person name="Zhang H."/>
            <person name="Feng B."/>
            <person name="Zhu X."/>
            <person name="Liu R."/>
            <person name="Schnable J.C."/>
            <person name="Zhu J.-K."/>
            <person name="Zhang H."/>
        </authorList>
    </citation>
    <scope>NUCLEOTIDE SEQUENCE [LARGE SCALE GENOMIC DNA]</scope>
</reference>
<dbReference type="STRING" id="4540.A0A3L6SN68"/>
<keyword evidence="6" id="KW-1185">Reference proteome</keyword>
<dbReference type="Gene3D" id="3.30.70.330">
    <property type="match status" value="1"/>
</dbReference>
<feature type="compositionally biased region" description="Basic and acidic residues" evidence="3">
    <location>
        <begin position="160"/>
        <end position="169"/>
    </location>
</feature>
<evidence type="ECO:0000313" key="6">
    <source>
        <dbReference type="Proteomes" id="UP000275267"/>
    </source>
</evidence>
<dbReference type="OrthoDB" id="439808at2759"/>
<dbReference type="SUPFAM" id="SSF54928">
    <property type="entry name" value="RNA-binding domain, RBD"/>
    <property type="match status" value="1"/>
</dbReference>
<feature type="compositionally biased region" description="Pro residues" evidence="3">
    <location>
        <begin position="145"/>
        <end position="157"/>
    </location>
</feature>
<evidence type="ECO:0000256" key="2">
    <source>
        <dbReference type="PROSITE-ProRule" id="PRU00176"/>
    </source>
</evidence>
<evidence type="ECO:0000313" key="5">
    <source>
        <dbReference type="EMBL" id="RLN24076.1"/>
    </source>
</evidence>
<keyword evidence="1 2" id="KW-0694">RNA-binding</keyword>
<feature type="region of interest" description="Disordered" evidence="3">
    <location>
        <begin position="141"/>
        <end position="179"/>
    </location>
</feature>
<gene>
    <name evidence="5" type="ORF">C2845_PM07G32600</name>
</gene>
<dbReference type="AlphaFoldDB" id="A0A3L6SN68"/>
<dbReference type="SMART" id="SM00360">
    <property type="entry name" value="RRM"/>
    <property type="match status" value="1"/>
</dbReference>
<feature type="region of interest" description="Disordered" evidence="3">
    <location>
        <begin position="234"/>
        <end position="283"/>
    </location>
</feature>
<evidence type="ECO:0000259" key="4">
    <source>
        <dbReference type="PROSITE" id="PS50102"/>
    </source>
</evidence>
<sequence length="283" mass="30712">MACCDRAASSQQPASLPGQVWCSMAAFNKLGSLLRHSALTSGAPASSSPALFNAARLMSTKLFVGGLSWGTDEQTLRQAFSSFGEVTEARIITDRETGKSRGFGFVNFSNSDDAKAAVSQMDGQVCKLIFKPNAPFAHAKAGFPFKPPVPSPPTRRPSPPRREDRHHESTATGGGLPRRHHHLLHLHLDPRHHRHVHIHLCHHHHHGAHLLLPAPPAHLHHQHQVPAPVFFPNANGNAAPWQPEPPPAAVGEDVGELDPEPGLLHAEGAEDEEEEPVFVLTDE</sequence>
<dbReference type="PANTHER" id="PTHR48027">
    <property type="entry name" value="HETEROGENEOUS NUCLEAR RIBONUCLEOPROTEIN 87F-RELATED"/>
    <property type="match status" value="1"/>
</dbReference>
<dbReference type="InterPro" id="IPR048289">
    <property type="entry name" value="RRM2_NsCP33-like"/>
</dbReference>
<dbReference type="GO" id="GO:0003723">
    <property type="term" value="F:RNA binding"/>
    <property type="evidence" value="ECO:0007669"/>
    <property type="project" value="UniProtKB-UniRule"/>
</dbReference>
<accession>A0A3L6SN68</accession>
<dbReference type="PROSITE" id="PS50102">
    <property type="entry name" value="RRM"/>
    <property type="match status" value="1"/>
</dbReference>
<dbReference type="CDD" id="cd21608">
    <property type="entry name" value="RRM2_NsCP33_like"/>
    <property type="match status" value="1"/>
</dbReference>
<protein>
    <submittedName>
        <fullName evidence="5">Glycine-rich RNA-binding protein 2, mitochondrial-like</fullName>
    </submittedName>
</protein>
<comment type="caution">
    <text evidence="5">The sequence shown here is derived from an EMBL/GenBank/DDBJ whole genome shotgun (WGS) entry which is preliminary data.</text>
</comment>
<organism evidence="5 6">
    <name type="scientific">Panicum miliaceum</name>
    <name type="common">Proso millet</name>
    <name type="synonym">Broomcorn millet</name>
    <dbReference type="NCBI Taxonomy" id="4540"/>
    <lineage>
        <taxon>Eukaryota</taxon>
        <taxon>Viridiplantae</taxon>
        <taxon>Streptophyta</taxon>
        <taxon>Embryophyta</taxon>
        <taxon>Tracheophyta</taxon>
        <taxon>Spermatophyta</taxon>
        <taxon>Magnoliopsida</taxon>
        <taxon>Liliopsida</taxon>
        <taxon>Poales</taxon>
        <taxon>Poaceae</taxon>
        <taxon>PACMAD clade</taxon>
        <taxon>Panicoideae</taxon>
        <taxon>Panicodae</taxon>
        <taxon>Paniceae</taxon>
        <taxon>Panicinae</taxon>
        <taxon>Panicum</taxon>
        <taxon>Panicum sect. Panicum</taxon>
    </lineage>
</organism>
<dbReference type="InterPro" id="IPR052462">
    <property type="entry name" value="SLIRP/GR-RBP-like"/>
</dbReference>
<feature type="domain" description="RRM" evidence="4">
    <location>
        <begin position="60"/>
        <end position="124"/>
    </location>
</feature>
<evidence type="ECO:0000256" key="1">
    <source>
        <dbReference type="ARBA" id="ARBA00022884"/>
    </source>
</evidence>
<name>A0A3L6SN68_PANMI</name>
<evidence type="ECO:0000256" key="3">
    <source>
        <dbReference type="SAM" id="MobiDB-lite"/>
    </source>
</evidence>